<dbReference type="AlphaFoldDB" id="A0A8J2KGY3"/>
<accession>A0A8J2KGY3</accession>
<reference evidence="1" key="1">
    <citation type="submission" date="2021-06" db="EMBL/GenBank/DDBJ databases">
        <authorList>
            <person name="Hodson N. C."/>
            <person name="Mongue J. A."/>
            <person name="Jaron S. K."/>
        </authorList>
    </citation>
    <scope>NUCLEOTIDE SEQUENCE</scope>
</reference>
<keyword evidence="2" id="KW-1185">Reference proteome</keyword>
<comment type="caution">
    <text evidence="1">The sequence shown here is derived from an EMBL/GenBank/DDBJ whole genome shotgun (WGS) entry which is preliminary data.</text>
</comment>
<evidence type="ECO:0000313" key="1">
    <source>
        <dbReference type="EMBL" id="CAG7817741.1"/>
    </source>
</evidence>
<evidence type="ECO:0000313" key="2">
    <source>
        <dbReference type="Proteomes" id="UP000708208"/>
    </source>
</evidence>
<gene>
    <name evidence="1" type="ORF">AFUS01_LOCUS28289</name>
</gene>
<organism evidence="1 2">
    <name type="scientific">Allacma fusca</name>
    <dbReference type="NCBI Taxonomy" id="39272"/>
    <lineage>
        <taxon>Eukaryota</taxon>
        <taxon>Metazoa</taxon>
        <taxon>Ecdysozoa</taxon>
        <taxon>Arthropoda</taxon>
        <taxon>Hexapoda</taxon>
        <taxon>Collembola</taxon>
        <taxon>Symphypleona</taxon>
        <taxon>Sminthuridae</taxon>
        <taxon>Allacma</taxon>
    </lineage>
</organism>
<dbReference type="EMBL" id="CAJVCH010402103">
    <property type="protein sequence ID" value="CAG7817741.1"/>
    <property type="molecule type" value="Genomic_DNA"/>
</dbReference>
<proteinExistence type="predicted"/>
<dbReference type="Proteomes" id="UP000708208">
    <property type="component" value="Unassembled WGS sequence"/>
</dbReference>
<sequence>MLAVADMQVNCMFFNILAQMNLVPFGFDLSSGIYERKSKLRRLLYKGQVLVTG</sequence>
<name>A0A8J2KGY3_9HEXA</name>
<feature type="non-terminal residue" evidence="1">
    <location>
        <position position="53"/>
    </location>
</feature>
<protein>
    <submittedName>
        <fullName evidence="1">Uncharacterized protein</fullName>
    </submittedName>
</protein>